<organism evidence="7 8">
    <name type="scientific">Cryoendolithus antarcticus</name>
    <dbReference type="NCBI Taxonomy" id="1507870"/>
    <lineage>
        <taxon>Eukaryota</taxon>
        <taxon>Fungi</taxon>
        <taxon>Dikarya</taxon>
        <taxon>Ascomycota</taxon>
        <taxon>Pezizomycotina</taxon>
        <taxon>Dothideomycetes</taxon>
        <taxon>Dothideomycetidae</taxon>
        <taxon>Cladosporiales</taxon>
        <taxon>Cladosporiaceae</taxon>
        <taxon>Cryoendolithus</taxon>
    </lineage>
</organism>
<name>A0A1V8TPZ4_9PEZI</name>
<dbReference type="InterPro" id="IPR002403">
    <property type="entry name" value="Cyt_P450_E_grp-IV"/>
</dbReference>
<dbReference type="Gene3D" id="1.10.630.10">
    <property type="entry name" value="Cytochrome P450"/>
    <property type="match status" value="1"/>
</dbReference>
<comment type="caution">
    <text evidence="7">The sequence shown here is derived from an EMBL/GenBank/DDBJ whole genome shotgun (WGS) entry which is preliminary data.</text>
</comment>
<gene>
    <name evidence="7" type="ORF">B0A48_01677</name>
</gene>
<evidence type="ECO:0000313" key="8">
    <source>
        <dbReference type="Proteomes" id="UP000192596"/>
    </source>
</evidence>
<evidence type="ECO:0000256" key="6">
    <source>
        <dbReference type="RuleBase" id="RU000461"/>
    </source>
</evidence>
<dbReference type="AlphaFoldDB" id="A0A1V8TPZ4"/>
<evidence type="ECO:0000256" key="2">
    <source>
        <dbReference type="ARBA" id="ARBA00010617"/>
    </source>
</evidence>
<dbReference type="Proteomes" id="UP000192596">
    <property type="component" value="Unassembled WGS sequence"/>
</dbReference>
<keyword evidence="6" id="KW-0503">Monooxygenase</keyword>
<dbReference type="InParanoid" id="A0A1V8TPZ4"/>
<evidence type="ECO:0000256" key="5">
    <source>
        <dbReference type="PIRSR" id="PIRSR602403-1"/>
    </source>
</evidence>
<dbReference type="CDD" id="cd11059">
    <property type="entry name" value="CYP_fungal"/>
    <property type="match status" value="1"/>
</dbReference>
<dbReference type="PROSITE" id="PS00086">
    <property type="entry name" value="CYTOCHROME_P450"/>
    <property type="match status" value="1"/>
</dbReference>
<dbReference type="Pfam" id="PF00067">
    <property type="entry name" value="p450"/>
    <property type="match status" value="1"/>
</dbReference>
<keyword evidence="5 6" id="KW-0349">Heme</keyword>
<comment type="cofactor">
    <cofactor evidence="1 5">
        <name>heme</name>
        <dbReference type="ChEBI" id="CHEBI:30413"/>
    </cofactor>
</comment>
<dbReference type="GO" id="GO:0020037">
    <property type="term" value="F:heme binding"/>
    <property type="evidence" value="ECO:0007669"/>
    <property type="project" value="InterPro"/>
</dbReference>
<dbReference type="STRING" id="1507870.A0A1V8TPZ4"/>
<evidence type="ECO:0000313" key="7">
    <source>
        <dbReference type="EMBL" id="OQO13449.1"/>
    </source>
</evidence>
<dbReference type="InterPro" id="IPR050121">
    <property type="entry name" value="Cytochrome_P450_monoxygenase"/>
</dbReference>
<evidence type="ECO:0000256" key="1">
    <source>
        <dbReference type="ARBA" id="ARBA00001971"/>
    </source>
</evidence>
<dbReference type="OrthoDB" id="1470350at2759"/>
<evidence type="ECO:0000256" key="4">
    <source>
        <dbReference type="ARBA" id="ARBA00023004"/>
    </source>
</evidence>
<dbReference type="EMBL" id="NAJO01000003">
    <property type="protein sequence ID" value="OQO13449.1"/>
    <property type="molecule type" value="Genomic_DNA"/>
</dbReference>
<proteinExistence type="inferred from homology"/>
<dbReference type="GO" id="GO:0005506">
    <property type="term" value="F:iron ion binding"/>
    <property type="evidence" value="ECO:0007669"/>
    <property type="project" value="InterPro"/>
</dbReference>
<dbReference type="InterPro" id="IPR001128">
    <property type="entry name" value="Cyt_P450"/>
</dbReference>
<sequence length="536" mass="59696">MALPIIPALAACLVLAYLTYTYIIHPAFLSPLSRVPNAHWSAPISPLWVLYHRLFQNDTRAVHAAHTELGPIIRLAPNELSLNCVDGGIRTIYAGGYAKGDWYSNVFSNYGVQPMFAMPEHGPHSKRKRMLSNIYAKSTLQGNEGVGRISRALLHERLLPRLEAVAGSGKPTEVYDIFSSVTMDFVAAYVFGLRNGSDFLRQPEFAKKFVKDYKARQLYTFWPQEMPRFTDFISRVGLLGLIVPKWVTRSNHDIEDWIISMCDRAEASLTNGGAEKGEVGAAEDYPTVYAQLRTALIKDISKSDLELSVEQIAKTHRLDMASEMLDHVLAGFDTSSITLTWLAWQLSRPCNVQWQSKLQTEIDALRNPEDAKEIDTLPILNAILMETLRLHAAIPGNQPRVTPPAATLGEPGHALSALPAGIRVQSQAWSLHRNPEVFPDPYAWNPGRWLESSEAQLKEMGRWFWAFGSGGRMCVGSNLAMLEMKNVMVAVWSAFLTSIADDSGMIANGGYLAEPMGKDGKFLLLQLEKRRRGVLS</sequence>
<evidence type="ECO:0008006" key="9">
    <source>
        <dbReference type="Google" id="ProtNLM"/>
    </source>
</evidence>
<keyword evidence="4 5" id="KW-0408">Iron</keyword>
<comment type="similarity">
    <text evidence="2 6">Belongs to the cytochrome P450 family.</text>
</comment>
<accession>A0A1V8TPZ4</accession>
<dbReference type="SUPFAM" id="SSF48264">
    <property type="entry name" value="Cytochrome P450"/>
    <property type="match status" value="1"/>
</dbReference>
<reference evidence="8" key="1">
    <citation type="submission" date="2017-03" db="EMBL/GenBank/DDBJ databases">
        <title>Genomes of endolithic fungi from Antarctica.</title>
        <authorList>
            <person name="Coleine C."/>
            <person name="Masonjones S."/>
            <person name="Stajich J.E."/>
        </authorList>
    </citation>
    <scope>NUCLEOTIDE SEQUENCE [LARGE SCALE GENOMIC DNA]</scope>
    <source>
        <strain evidence="8">CCFEE 5527</strain>
    </source>
</reference>
<dbReference type="PANTHER" id="PTHR24305:SF166">
    <property type="entry name" value="CYTOCHROME P450 12A4, MITOCHONDRIAL-RELATED"/>
    <property type="match status" value="1"/>
</dbReference>
<evidence type="ECO:0000256" key="3">
    <source>
        <dbReference type="ARBA" id="ARBA00022723"/>
    </source>
</evidence>
<keyword evidence="3 5" id="KW-0479">Metal-binding</keyword>
<dbReference type="InterPro" id="IPR017972">
    <property type="entry name" value="Cyt_P450_CS"/>
</dbReference>
<dbReference type="GO" id="GO:0004497">
    <property type="term" value="F:monooxygenase activity"/>
    <property type="evidence" value="ECO:0007669"/>
    <property type="project" value="UniProtKB-KW"/>
</dbReference>
<feature type="binding site" description="axial binding residue" evidence="5">
    <location>
        <position position="474"/>
    </location>
    <ligand>
        <name>heme</name>
        <dbReference type="ChEBI" id="CHEBI:30413"/>
    </ligand>
    <ligandPart>
        <name>Fe</name>
        <dbReference type="ChEBI" id="CHEBI:18248"/>
    </ligandPart>
</feature>
<dbReference type="InterPro" id="IPR036396">
    <property type="entry name" value="Cyt_P450_sf"/>
</dbReference>
<dbReference type="PRINTS" id="PR00465">
    <property type="entry name" value="EP450IV"/>
</dbReference>
<keyword evidence="8" id="KW-1185">Reference proteome</keyword>
<dbReference type="GO" id="GO:0016705">
    <property type="term" value="F:oxidoreductase activity, acting on paired donors, with incorporation or reduction of molecular oxygen"/>
    <property type="evidence" value="ECO:0007669"/>
    <property type="project" value="InterPro"/>
</dbReference>
<keyword evidence="6" id="KW-0560">Oxidoreductase</keyword>
<protein>
    <recommendedName>
        <fullName evidence="9">Cytochrome P450 monooxygenase</fullName>
    </recommendedName>
</protein>
<dbReference type="PRINTS" id="PR00385">
    <property type="entry name" value="P450"/>
</dbReference>
<dbReference type="PANTHER" id="PTHR24305">
    <property type="entry name" value="CYTOCHROME P450"/>
    <property type="match status" value="1"/>
</dbReference>